<name>A0ACC6A2F1_9BACI</name>
<proteinExistence type="predicted"/>
<reference evidence="1" key="1">
    <citation type="submission" date="2022-05" db="EMBL/GenBank/DDBJ databases">
        <title>Comparative Genomics of Spacecraft Associated Microbes.</title>
        <authorList>
            <person name="Tran M.T."/>
            <person name="Wright A."/>
            <person name="Seuylemezian A."/>
            <person name="Eisen J."/>
            <person name="Coil D."/>
        </authorList>
    </citation>
    <scope>NUCLEOTIDE SEQUENCE</scope>
    <source>
        <strain evidence="1">FAIRING 10M-2.2</strain>
    </source>
</reference>
<accession>A0ACC6A2F1</accession>
<gene>
    <name evidence="1" type="ORF">M3215_01405</name>
</gene>
<sequence>MNNSVTNLLKNKFILIVFILIISFHTINFTIFLFFAITVFMFWDSPNADMTTFYLPIVMPHLYPVLIGCLFLILSLFFCYLYQRFVSESILKKIVIQGIFLVFAIFIPMYLGAFEIPFFNQ</sequence>
<evidence type="ECO:0000313" key="2">
    <source>
        <dbReference type="Proteomes" id="UP001202289"/>
    </source>
</evidence>
<keyword evidence="2" id="KW-1185">Reference proteome</keyword>
<dbReference type="Proteomes" id="UP001202289">
    <property type="component" value="Unassembled WGS sequence"/>
</dbReference>
<protein>
    <submittedName>
        <fullName evidence="1">Uncharacterized protein</fullName>
    </submittedName>
</protein>
<comment type="caution">
    <text evidence="1">The sequence shown here is derived from an EMBL/GenBank/DDBJ whole genome shotgun (WGS) entry which is preliminary data.</text>
</comment>
<evidence type="ECO:0000313" key="1">
    <source>
        <dbReference type="EMBL" id="MCM3734528.1"/>
    </source>
</evidence>
<dbReference type="EMBL" id="JAMBOP010000001">
    <property type="protein sequence ID" value="MCM3734528.1"/>
    <property type="molecule type" value="Genomic_DNA"/>
</dbReference>
<organism evidence="1 2">
    <name type="scientific">Bacillus cytotoxicus</name>
    <dbReference type="NCBI Taxonomy" id="580165"/>
    <lineage>
        <taxon>Bacteria</taxon>
        <taxon>Bacillati</taxon>
        <taxon>Bacillota</taxon>
        <taxon>Bacilli</taxon>
        <taxon>Bacillales</taxon>
        <taxon>Bacillaceae</taxon>
        <taxon>Bacillus</taxon>
        <taxon>Bacillus cereus group</taxon>
    </lineage>
</organism>